<evidence type="ECO:0000313" key="2">
    <source>
        <dbReference type="EMBL" id="GCE26065.1"/>
    </source>
</evidence>
<reference evidence="3" key="1">
    <citation type="submission" date="2018-12" db="EMBL/GenBank/DDBJ databases">
        <title>Tengunoibacter tsumagoiensis gen. nov., sp. nov., Dictyobacter kobayashii sp. nov., D. alpinus sp. nov., and D. joshuensis sp. nov. and description of Dictyobacteraceae fam. nov. within the order Ktedonobacterales isolated from Tengu-no-mugimeshi.</title>
        <authorList>
            <person name="Wang C.M."/>
            <person name="Zheng Y."/>
            <person name="Sakai Y."/>
            <person name="Toyoda A."/>
            <person name="Minakuchi Y."/>
            <person name="Abe K."/>
            <person name="Yokota A."/>
            <person name="Yabe S."/>
        </authorList>
    </citation>
    <scope>NUCLEOTIDE SEQUENCE [LARGE SCALE GENOMIC DNA]</scope>
    <source>
        <strain evidence="3">Uno16</strain>
    </source>
</reference>
<protein>
    <submittedName>
        <fullName evidence="2">Uncharacterized protein</fullName>
    </submittedName>
</protein>
<feature type="region of interest" description="Disordered" evidence="1">
    <location>
        <begin position="32"/>
        <end position="55"/>
    </location>
</feature>
<dbReference type="Proteomes" id="UP000287171">
    <property type="component" value="Unassembled WGS sequence"/>
</dbReference>
<proteinExistence type="predicted"/>
<evidence type="ECO:0000256" key="1">
    <source>
        <dbReference type="SAM" id="MobiDB-lite"/>
    </source>
</evidence>
<accession>A0A402B3Y7</accession>
<dbReference type="AlphaFoldDB" id="A0A402B3Y7"/>
<dbReference type="EMBL" id="BIFT01000001">
    <property type="protein sequence ID" value="GCE26065.1"/>
    <property type="molecule type" value="Genomic_DNA"/>
</dbReference>
<keyword evidence="3" id="KW-1185">Reference proteome</keyword>
<comment type="caution">
    <text evidence="2">The sequence shown here is derived from an EMBL/GenBank/DDBJ whole genome shotgun (WGS) entry which is preliminary data.</text>
</comment>
<sequence>MWLSAIYKSKPQMGEVQEGPYRPLLPGFGVSPTFPLNPSPPQAGVEGTARYDYYG</sequence>
<gene>
    <name evidence="2" type="ORF">KDA_15490</name>
</gene>
<evidence type="ECO:0000313" key="3">
    <source>
        <dbReference type="Proteomes" id="UP000287171"/>
    </source>
</evidence>
<organism evidence="2 3">
    <name type="scientific">Dictyobacter alpinus</name>
    <dbReference type="NCBI Taxonomy" id="2014873"/>
    <lineage>
        <taxon>Bacteria</taxon>
        <taxon>Bacillati</taxon>
        <taxon>Chloroflexota</taxon>
        <taxon>Ktedonobacteria</taxon>
        <taxon>Ktedonobacterales</taxon>
        <taxon>Dictyobacteraceae</taxon>
        <taxon>Dictyobacter</taxon>
    </lineage>
</organism>
<name>A0A402B3Y7_9CHLR</name>